<keyword evidence="1" id="KW-0378">Hydrolase</keyword>
<feature type="domain" description="HAMP" evidence="3">
    <location>
        <begin position="177"/>
        <end position="229"/>
    </location>
</feature>
<evidence type="ECO:0000256" key="1">
    <source>
        <dbReference type="ARBA" id="ARBA00022801"/>
    </source>
</evidence>
<organism evidence="4 5">
    <name type="scientific">Stappia sediminis</name>
    <dbReference type="NCBI Taxonomy" id="2692190"/>
    <lineage>
        <taxon>Bacteria</taxon>
        <taxon>Pseudomonadati</taxon>
        <taxon>Pseudomonadota</taxon>
        <taxon>Alphaproteobacteria</taxon>
        <taxon>Hyphomicrobiales</taxon>
        <taxon>Stappiaceae</taxon>
        <taxon>Stappia</taxon>
    </lineage>
</organism>
<dbReference type="SMART" id="SM00331">
    <property type="entry name" value="PP2C_SIG"/>
    <property type="match status" value="1"/>
</dbReference>
<dbReference type="AlphaFoldDB" id="A0A7X3S7S0"/>
<dbReference type="EMBL" id="WUMV01000003">
    <property type="protein sequence ID" value="MXN65083.1"/>
    <property type="molecule type" value="Genomic_DNA"/>
</dbReference>
<dbReference type="InterPro" id="IPR001932">
    <property type="entry name" value="PPM-type_phosphatase-like_dom"/>
</dbReference>
<dbReference type="InterPro" id="IPR003660">
    <property type="entry name" value="HAMP_dom"/>
</dbReference>
<keyword evidence="2" id="KW-1133">Transmembrane helix</keyword>
<dbReference type="GO" id="GO:0007165">
    <property type="term" value="P:signal transduction"/>
    <property type="evidence" value="ECO:0007669"/>
    <property type="project" value="InterPro"/>
</dbReference>
<comment type="caution">
    <text evidence="4">The sequence shown here is derived from an EMBL/GenBank/DDBJ whole genome shotgun (WGS) entry which is preliminary data.</text>
</comment>
<dbReference type="InterPro" id="IPR052016">
    <property type="entry name" value="Bact_Sigma-Reg"/>
</dbReference>
<accession>A0A7X3S7S0</accession>
<evidence type="ECO:0000313" key="4">
    <source>
        <dbReference type="EMBL" id="MXN65083.1"/>
    </source>
</evidence>
<sequence>MKTLGGGITGLVRRRIFFKYILATILIGVAMNTLILAFYYQQRQAEQTGEVAAEIATISNRVAGPAAALAQRGEAADARELLSVFAAFYYVICADLYTANTDTPAASWPVVGCSRIKKLGRTLDVPLPIVGKDARMHVRIDPDKLAMDLLYEFLVLVALGVAGGLALTFAGVAAFLWFINRPLSLMLGAIEKFERFGDPQKVDYRAEDEIGKVVASYNMMLDREVERVSEIREAHKAILDSVTYATRIQQGLLPTQEQVSEAFSEAAVLWQPRDLVGGDIYWVFSSGERTTVALLDCTGHGVPGGFMTMLAIATIERIFTENESLTPGAILTMLSDLTRGLLNQDTEEASSNDGMDAAICQIDSGTGKATFAGARLSLLVLKEGKVERIKGDKISLGYPDTPKSPRFTERTFPVDANSTLFLMSDGMTDQIGGKKRIAFGYRQAMRLIETHATQSLEEILNALEERLNDYARNEPRLDDLTAVAFRPRVTSGA</sequence>
<dbReference type="Gene3D" id="3.60.40.10">
    <property type="entry name" value="PPM-type phosphatase domain"/>
    <property type="match status" value="1"/>
</dbReference>
<proteinExistence type="predicted"/>
<dbReference type="PROSITE" id="PS50885">
    <property type="entry name" value="HAMP"/>
    <property type="match status" value="1"/>
</dbReference>
<evidence type="ECO:0000256" key="2">
    <source>
        <dbReference type="SAM" id="Phobius"/>
    </source>
</evidence>
<dbReference type="PANTHER" id="PTHR43156">
    <property type="entry name" value="STAGE II SPORULATION PROTEIN E-RELATED"/>
    <property type="match status" value="1"/>
</dbReference>
<evidence type="ECO:0000259" key="3">
    <source>
        <dbReference type="PROSITE" id="PS50885"/>
    </source>
</evidence>
<dbReference type="GO" id="GO:0016020">
    <property type="term" value="C:membrane"/>
    <property type="evidence" value="ECO:0007669"/>
    <property type="project" value="InterPro"/>
</dbReference>
<dbReference type="PANTHER" id="PTHR43156:SF9">
    <property type="entry name" value="HAMP DOMAIN-CONTAINING PROTEIN"/>
    <property type="match status" value="1"/>
</dbReference>
<gene>
    <name evidence="4" type="ORF">GR183_09205</name>
</gene>
<keyword evidence="2" id="KW-0472">Membrane</keyword>
<dbReference type="Proteomes" id="UP000433101">
    <property type="component" value="Unassembled WGS sequence"/>
</dbReference>
<feature type="transmembrane region" description="Helical" evidence="2">
    <location>
        <begin position="153"/>
        <end position="179"/>
    </location>
</feature>
<dbReference type="RefSeq" id="WP_160775304.1">
    <property type="nucleotide sequence ID" value="NZ_WUMV01000003.1"/>
</dbReference>
<dbReference type="InterPro" id="IPR036457">
    <property type="entry name" value="PPM-type-like_dom_sf"/>
</dbReference>
<dbReference type="Pfam" id="PF07228">
    <property type="entry name" value="SpoIIE"/>
    <property type="match status" value="1"/>
</dbReference>
<reference evidence="4 5" key="1">
    <citation type="submission" date="2019-12" db="EMBL/GenBank/DDBJ databases">
        <authorList>
            <person name="Li M."/>
        </authorList>
    </citation>
    <scope>NUCLEOTIDE SEQUENCE [LARGE SCALE GENOMIC DNA]</scope>
    <source>
        <strain evidence="4 5">GBMRC 2046</strain>
    </source>
</reference>
<dbReference type="CDD" id="cd06225">
    <property type="entry name" value="HAMP"/>
    <property type="match status" value="1"/>
</dbReference>
<protein>
    <submittedName>
        <fullName evidence="4">SpoIIE family protein phosphatase</fullName>
    </submittedName>
</protein>
<feature type="transmembrane region" description="Helical" evidence="2">
    <location>
        <begin position="20"/>
        <end position="40"/>
    </location>
</feature>
<keyword evidence="2" id="KW-0812">Transmembrane</keyword>
<evidence type="ECO:0000313" key="5">
    <source>
        <dbReference type="Proteomes" id="UP000433101"/>
    </source>
</evidence>
<name>A0A7X3S7S0_9HYPH</name>
<dbReference type="GO" id="GO:0016791">
    <property type="term" value="F:phosphatase activity"/>
    <property type="evidence" value="ECO:0007669"/>
    <property type="project" value="TreeGrafter"/>
</dbReference>
<keyword evidence="5" id="KW-1185">Reference proteome</keyword>